<proteinExistence type="predicted"/>
<accession>A0ABW1K6U0</accession>
<reference evidence="2" key="1">
    <citation type="journal article" date="2019" name="Int. J. Syst. Evol. Microbiol.">
        <title>The Global Catalogue of Microorganisms (GCM) 10K type strain sequencing project: providing services to taxonomists for standard genome sequencing and annotation.</title>
        <authorList>
            <consortium name="The Broad Institute Genomics Platform"/>
            <consortium name="The Broad Institute Genome Sequencing Center for Infectious Disease"/>
            <person name="Wu L."/>
            <person name="Ma J."/>
        </authorList>
    </citation>
    <scope>NUCLEOTIDE SEQUENCE [LARGE SCALE GENOMIC DNA]</scope>
    <source>
        <strain evidence="2">ZS-35-S2</strain>
    </source>
</reference>
<sequence length="181" mass="19135">MRALPSLPGCGQPATVRIEVYSPGLGSDRASLDAVAYACDSHTGAVVAMLFDAGLSPQRTPYQPHPEDVVSPVCGTLRRLTGPTEPTDADVAAYLAAMRLPEPGPVVHPPWCVGTEQQPMHYSAEFPVTGSVALQIQQDHRVTEPVITLMLGLQRRGVSFPLDAAATLGRQLRTAVQTAAG</sequence>
<dbReference type="Proteomes" id="UP001596203">
    <property type="component" value="Unassembled WGS sequence"/>
</dbReference>
<dbReference type="EMBL" id="JBHSPR010000010">
    <property type="protein sequence ID" value="MFC6017195.1"/>
    <property type="molecule type" value="Genomic_DNA"/>
</dbReference>
<evidence type="ECO:0000313" key="2">
    <source>
        <dbReference type="Proteomes" id="UP001596203"/>
    </source>
</evidence>
<gene>
    <name evidence="1" type="ORF">ACFP2T_13385</name>
</gene>
<protein>
    <submittedName>
        <fullName evidence="1">Uncharacterized protein</fullName>
    </submittedName>
</protein>
<organism evidence="1 2">
    <name type="scientific">Plantactinospora solaniradicis</name>
    <dbReference type="NCBI Taxonomy" id="1723736"/>
    <lineage>
        <taxon>Bacteria</taxon>
        <taxon>Bacillati</taxon>
        <taxon>Actinomycetota</taxon>
        <taxon>Actinomycetes</taxon>
        <taxon>Micromonosporales</taxon>
        <taxon>Micromonosporaceae</taxon>
        <taxon>Plantactinospora</taxon>
    </lineage>
</organism>
<comment type="caution">
    <text evidence="1">The sequence shown here is derived from an EMBL/GenBank/DDBJ whole genome shotgun (WGS) entry which is preliminary data.</text>
</comment>
<dbReference type="RefSeq" id="WP_377421277.1">
    <property type="nucleotide sequence ID" value="NZ_JBHSPR010000010.1"/>
</dbReference>
<keyword evidence="2" id="KW-1185">Reference proteome</keyword>
<evidence type="ECO:0000313" key="1">
    <source>
        <dbReference type="EMBL" id="MFC6017195.1"/>
    </source>
</evidence>
<name>A0ABW1K6U0_9ACTN</name>